<organism evidence="3 4">
    <name type="scientific">Paenibacillus hemerocallicola</name>
    <dbReference type="NCBI Taxonomy" id="1172614"/>
    <lineage>
        <taxon>Bacteria</taxon>
        <taxon>Bacillati</taxon>
        <taxon>Bacillota</taxon>
        <taxon>Bacilli</taxon>
        <taxon>Bacillales</taxon>
        <taxon>Paenibacillaceae</taxon>
        <taxon>Paenibacillus</taxon>
    </lineage>
</organism>
<dbReference type="OrthoDB" id="9758822at2"/>
<dbReference type="InterPro" id="IPR017853">
    <property type="entry name" value="GH"/>
</dbReference>
<keyword evidence="1" id="KW-0378">Hydrolase</keyword>
<dbReference type="InterPro" id="IPR050985">
    <property type="entry name" value="Alpha-glycosidase_related"/>
</dbReference>
<dbReference type="PANTHER" id="PTHR43053">
    <property type="entry name" value="GLYCOSIDASE FAMILY 31"/>
    <property type="match status" value="1"/>
</dbReference>
<dbReference type="PANTHER" id="PTHR43053:SF3">
    <property type="entry name" value="ALPHA-GALACTOSIDASE C-RELATED"/>
    <property type="match status" value="1"/>
</dbReference>
<dbReference type="EMBL" id="VDCQ01000038">
    <property type="protein sequence ID" value="TNJ63744.1"/>
    <property type="molecule type" value="Genomic_DNA"/>
</dbReference>
<dbReference type="RefSeq" id="WP_139604756.1">
    <property type="nucleotide sequence ID" value="NZ_VDCQ01000038.1"/>
</dbReference>
<comment type="caution">
    <text evidence="3">The sequence shown here is derived from an EMBL/GenBank/DDBJ whole genome shotgun (WGS) entry which is preliminary data.</text>
</comment>
<evidence type="ECO:0000256" key="1">
    <source>
        <dbReference type="ARBA" id="ARBA00022801"/>
    </source>
</evidence>
<dbReference type="Pfam" id="PF02065">
    <property type="entry name" value="Melibiase"/>
    <property type="match status" value="1"/>
</dbReference>
<dbReference type="Proteomes" id="UP000307943">
    <property type="component" value="Unassembled WGS sequence"/>
</dbReference>
<dbReference type="AlphaFoldDB" id="A0A5C4T3U7"/>
<evidence type="ECO:0008006" key="5">
    <source>
        <dbReference type="Google" id="ProtNLM"/>
    </source>
</evidence>
<evidence type="ECO:0000313" key="3">
    <source>
        <dbReference type="EMBL" id="TNJ63744.1"/>
    </source>
</evidence>
<evidence type="ECO:0000313" key="4">
    <source>
        <dbReference type="Proteomes" id="UP000307943"/>
    </source>
</evidence>
<reference evidence="3 4" key="1">
    <citation type="submission" date="2019-05" db="EMBL/GenBank/DDBJ databases">
        <title>We sequenced the genome of Paenibacillus hemerocallicola KCTC 33185 for further insight into its adaptation and study the phylogeny of Paenibacillus.</title>
        <authorList>
            <person name="Narsing Rao M.P."/>
        </authorList>
    </citation>
    <scope>NUCLEOTIDE SEQUENCE [LARGE SCALE GENOMIC DNA]</scope>
    <source>
        <strain evidence="3 4">KCTC 33185</strain>
    </source>
</reference>
<keyword evidence="4" id="KW-1185">Reference proteome</keyword>
<sequence>MNFLQSIQFGKAVVKIVCSGRSYRGSEASEESSEHGTVYRWDSVSLSLDRGDKGVYAVSLRNDGPFPLHLQRICIEWPAGRFTPVLDARDYMQLYHSRDFSKLSGVRPVHRPNEWSEPADASAMVTVFSRRSGGSAVLIGALPPYGDCFADFPVLHDKPHRDGAFGVGIHLQSPRQFAPGRSETLAHLIVLEGPDGTELLGRYAGLVRERLDGSLRFRKRVAGWNSWDYYAGAVSSDDVLANAHEARNTYGDALQYMVVDEGYECQWGVWEGGWKFPDSLTGLCSQIRKTGYEPGIWTAPLMVSVYTPLYRDHPDWFVGDGQGNVYVKNFSYGSMAQLDITHHEVVRHIGEQFARLRRDGFTYFKCDFAQMLLGASSFAVNDLSHAGMLRKLFETIRTAIGDSYLLACGAPYEAVAGVADAHRTTGDIHNYWSHIRQNIRSMMARWWMQGTFGNTDPDFAIVRCKETSDDPAFNRRQGQNPWRAGANWGSGREMNLEEAKTLTLACLVSGGDLILGDALGKLNAVGTGLLGRLLEADVAPGKPVNMFEHDGDELPIVVAESSGRKLLVLFNLGDDFRVQKLPEPFRGKAARWTEFWSGDPCEMPPGDEVALSPRSAQAWWI</sequence>
<gene>
    <name evidence="3" type="ORF">FE784_23785</name>
</gene>
<name>A0A5C4T3U7_9BACL</name>
<proteinExistence type="predicted"/>
<dbReference type="Gene3D" id="3.20.20.70">
    <property type="entry name" value="Aldolase class I"/>
    <property type="match status" value="1"/>
</dbReference>
<keyword evidence="2" id="KW-0326">Glycosidase</keyword>
<protein>
    <recommendedName>
        <fullName evidence="5">Alpha-galactosidase</fullName>
    </recommendedName>
</protein>
<evidence type="ECO:0000256" key="2">
    <source>
        <dbReference type="ARBA" id="ARBA00023295"/>
    </source>
</evidence>
<dbReference type="GO" id="GO:0004557">
    <property type="term" value="F:alpha-galactosidase activity"/>
    <property type="evidence" value="ECO:0007669"/>
    <property type="project" value="TreeGrafter"/>
</dbReference>
<dbReference type="SUPFAM" id="SSF51445">
    <property type="entry name" value="(Trans)glycosidases"/>
    <property type="match status" value="1"/>
</dbReference>
<accession>A0A5C4T3U7</accession>
<dbReference type="InterPro" id="IPR013785">
    <property type="entry name" value="Aldolase_TIM"/>
</dbReference>